<evidence type="ECO:0000313" key="4">
    <source>
        <dbReference type="Proteomes" id="UP000255425"/>
    </source>
</evidence>
<feature type="transmembrane region" description="Helical" evidence="1">
    <location>
        <begin position="130"/>
        <end position="151"/>
    </location>
</feature>
<protein>
    <submittedName>
        <fullName evidence="3">Ferrous iron transport protein B</fullName>
    </submittedName>
</protein>
<keyword evidence="1" id="KW-0812">Transmembrane</keyword>
<keyword evidence="1" id="KW-1133">Transmembrane helix</keyword>
<accession>A0A380GYD9</accession>
<keyword evidence="4" id="KW-1185">Reference proteome</keyword>
<proteinExistence type="predicted"/>
<dbReference type="Proteomes" id="UP000255425">
    <property type="component" value="Unassembled WGS sequence"/>
</dbReference>
<reference evidence="3 4" key="1">
    <citation type="submission" date="2018-06" db="EMBL/GenBank/DDBJ databases">
        <authorList>
            <consortium name="Pathogen Informatics"/>
            <person name="Doyle S."/>
        </authorList>
    </citation>
    <scope>NUCLEOTIDE SEQUENCE [LARGE SCALE GENOMIC DNA]</scope>
    <source>
        <strain evidence="3 4">NCTC11807</strain>
    </source>
</reference>
<feature type="transmembrane region" description="Helical" evidence="1">
    <location>
        <begin position="157"/>
        <end position="179"/>
    </location>
</feature>
<evidence type="ECO:0000313" key="3">
    <source>
        <dbReference type="EMBL" id="SUM67104.1"/>
    </source>
</evidence>
<feature type="transmembrane region" description="Helical" evidence="1">
    <location>
        <begin position="57"/>
        <end position="76"/>
    </location>
</feature>
<feature type="domain" description="Nucleoside transporter/FeoB GTPase Gate" evidence="2">
    <location>
        <begin position="57"/>
        <end position="152"/>
    </location>
</feature>
<keyword evidence="1" id="KW-0472">Membrane</keyword>
<sequence>MFALPIYVSYHISDWLQQHYVSRWIALLSQSYVFQNGWLQHILFDDYGDISLGTYSFVWALPVVIMISLSTALIDLSHLKQYIVWSIEPTMMHLGLRGSDIVPLLKGFGCNAAAVFQAGHQCKLCTKVQCVSLISFGTSCSYQIGATLSIFNATHRSWLFLPYLIMVFIGGLIHNKLWVKRDSLMNARRSLRQSQQIQ</sequence>
<gene>
    <name evidence="3" type="ORF">NCTC11807_00116</name>
</gene>
<dbReference type="InterPro" id="IPR011642">
    <property type="entry name" value="Gate_dom"/>
</dbReference>
<dbReference type="Pfam" id="PF07670">
    <property type="entry name" value="Gate"/>
    <property type="match status" value="1"/>
</dbReference>
<organism evidence="3 4">
    <name type="scientific">Staphylococcus saccharolyticus</name>
    <dbReference type="NCBI Taxonomy" id="33028"/>
    <lineage>
        <taxon>Bacteria</taxon>
        <taxon>Bacillati</taxon>
        <taxon>Bacillota</taxon>
        <taxon>Bacilli</taxon>
        <taxon>Bacillales</taxon>
        <taxon>Staphylococcaceae</taxon>
        <taxon>Staphylococcus</taxon>
    </lineage>
</organism>
<dbReference type="AlphaFoldDB" id="A0A380GYD9"/>
<evidence type="ECO:0000259" key="2">
    <source>
        <dbReference type="Pfam" id="PF07670"/>
    </source>
</evidence>
<dbReference type="EMBL" id="UHDZ01000001">
    <property type="protein sequence ID" value="SUM67104.1"/>
    <property type="molecule type" value="Genomic_DNA"/>
</dbReference>
<name>A0A380GYD9_9STAP</name>
<evidence type="ECO:0000256" key="1">
    <source>
        <dbReference type="SAM" id="Phobius"/>
    </source>
</evidence>